<accession>A0AAD5DJJ3</accession>
<dbReference type="SMART" id="SM00220">
    <property type="entry name" value="S_TKc"/>
    <property type="match status" value="1"/>
</dbReference>
<dbReference type="InterPro" id="IPR051681">
    <property type="entry name" value="Ser/Thr_Kinases-Pseudokinases"/>
</dbReference>
<keyword evidence="7" id="KW-0472">Membrane</keyword>
<dbReference type="SUPFAM" id="SSF56112">
    <property type="entry name" value="Protein kinase-like (PK-like)"/>
    <property type="match status" value="1"/>
</dbReference>
<dbReference type="InterPro" id="IPR008271">
    <property type="entry name" value="Ser/Thr_kinase_AS"/>
</dbReference>
<dbReference type="PANTHER" id="PTHR44329">
    <property type="entry name" value="SERINE/THREONINE-PROTEIN KINASE TNNI3K-RELATED"/>
    <property type="match status" value="1"/>
</dbReference>
<name>A0AAD5DJJ3_9CHLO</name>
<evidence type="ECO:0000256" key="7">
    <source>
        <dbReference type="SAM" id="Phobius"/>
    </source>
</evidence>
<feature type="domain" description="Protein kinase" evidence="8">
    <location>
        <begin position="593"/>
        <end position="779"/>
    </location>
</feature>
<gene>
    <name evidence="9" type="ORF">COHA_009428</name>
</gene>
<comment type="caution">
    <text evidence="9">The sequence shown here is derived from an EMBL/GenBank/DDBJ whole genome shotgun (WGS) entry which is preliminary data.</text>
</comment>
<keyword evidence="7" id="KW-0812">Transmembrane</keyword>
<dbReference type="AlphaFoldDB" id="A0AAD5DJJ3"/>
<reference evidence="9" key="1">
    <citation type="submission" date="2020-11" db="EMBL/GenBank/DDBJ databases">
        <title>Chlorella ohadii genome sequencing and assembly.</title>
        <authorList>
            <person name="Murik O."/>
            <person name="Treves H."/>
            <person name="Kedem I."/>
            <person name="Shotland Y."/>
            <person name="Kaplan A."/>
        </authorList>
    </citation>
    <scope>NUCLEOTIDE SEQUENCE</scope>
    <source>
        <strain evidence="9">1</strain>
    </source>
</reference>
<dbReference type="PROSITE" id="PS00107">
    <property type="entry name" value="PROTEIN_KINASE_ATP"/>
    <property type="match status" value="1"/>
</dbReference>
<dbReference type="PANTHER" id="PTHR44329:SF288">
    <property type="entry name" value="MITOGEN-ACTIVATED PROTEIN KINASE KINASE KINASE 20"/>
    <property type="match status" value="1"/>
</dbReference>
<dbReference type="GO" id="GO:0004674">
    <property type="term" value="F:protein serine/threonine kinase activity"/>
    <property type="evidence" value="ECO:0007669"/>
    <property type="project" value="TreeGrafter"/>
</dbReference>
<proteinExistence type="predicted"/>
<evidence type="ECO:0000313" key="10">
    <source>
        <dbReference type="Proteomes" id="UP001205105"/>
    </source>
</evidence>
<evidence type="ECO:0000256" key="5">
    <source>
        <dbReference type="PROSITE-ProRule" id="PRU10141"/>
    </source>
</evidence>
<dbReference type="Pfam" id="PF00069">
    <property type="entry name" value="Pkinase"/>
    <property type="match status" value="1"/>
</dbReference>
<evidence type="ECO:0000256" key="1">
    <source>
        <dbReference type="ARBA" id="ARBA00022679"/>
    </source>
</evidence>
<keyword evidence="3" id="KW-0418">Kinase</keyword>
<feature type="transmembrane region" description="Helical" evidence="7">
    <location>
        <begin position="450"/>
        <end position="473"/>
    </location>
</feature>
<keyword evidence="2 5" id="KW-0547">Nucleotide-binding</keyword>
<organism evidence="9 10">
    <name type="scientific">Chlorella ohadii</name>
    <dbReference type="NCBI Taxonomy" id="2649997"/>
    <lineage>
        <taxon>Eukaryota</taxon>
        <taxon>Viridiplantae</taxon>
        <taxon>Chlorophyta</taxon>
        <taxon>core chlorophytes</taxon>
        <taxon>Trebouxiophyceae</taxon>
        <taxon>Chlorellales</taxon>
        <taxon>Chlorellaceae</taxon>
        <taxon>Chlorella clade</taxon>
        <taxon>Chlorella</taxon>
    </lineage>
</organism>
<keyword evidence="7" id="KW-1133">Transmembrane helix</keyword>
<keyword evidence="1" id="KW-0808">Transferase</keyword>
<evidence type="ECO:0000259" key="8">
    <source>
        <dbReference type="PROSITE" id="PS50011"/>
    </source>
</evidence>
<keyword evidence="10" id="KW-1185">Reference proteome</keyword>
<dbReference type="GO" id="GO:0005524">
    <property type="term" value="F:ATP binding"/>
    <property type="evidence" value="ECO:0007669"/>
    <property type="project" value="UniProtKB-UniRule"/>
</dbReference>
<evidence type="ECO:0000256" key="3">
    <source>
        <dbReference type="ARBA" id="ARBA00022777"/>
    </source>
</evidence>
<evidence type="ECO:0000256" key="6">
    <source>
        <dbReference type="SAM" id="MobiDB-lite"/>
    </source>
</evidence>
<dbReference type="EMBL" id="JADXDR010000178">
    <property type="protein sequence ID" value="KAI7836730.1"/>
    <property type="molecule type" value="Genomic_DNA"/>
</dbReference>
<dbReference type="InterPro" id="IPR011009">
    <property type="entry name" value="Kinase-like_dom_sf"/>
</dbReference>
<dbReference type="Gene3D" id="1.10.510.10">
    <property type="entry name" value="Transferase(Phosphotransferase) domain 1"/>
    <property type="match status" value="1"/>
</dbReference>
<keyword evidence="4 5" id="KW-0067">ATP-binding</keyword>
<dbReference type="PROSITE" id="PS00108">
    <property type="entry name" value="PROTEIN_KINASE_ST"/>
    <property type="match status" value="1"/>
</dbReference>
<dbReference type="InterPro" id="IPR000719">
    <property type="entry name" value="Prot_kinase_dom"/>
</dbReference>
<evidence type="ECO:0000256" key="2">
    <source>
        <dbReference type="ARBA" id="ARBA00022741"/>
    </source>
</evidence>
<feature type="region of interest" description="Disordered" evidence="6">
    <location>
        <begin position="479"/>
        <end position="535"/>
    </location>
</feature>
<sequence length="779" mass="81771">MVGIVEADLQGVASAEACAEQCRGLGSSCDFMAYCNRAGGCSTQAYGAMDQGDCLLLSRNCTLPADRQAAEGVVSGFFVSHYPGPVVQAFPTFLTQAIIGADFACPTSEVPGICAFTNEMNALFNCFRLSATCVAVTVFANGTNGCSSKPLSVLKTEVPTNANTFVSGDTYTIVLTEAQKALRTVFMFADQAELDLPSDEEIKATGADAPDSLAYKGCQIGANFLYRGDIAAVVDGVPSAQACCRECAARNQNATRRVCTVFNYCSQTGGCTYKHQQDESQSVELQQGQCQLRYQPLSTSITSLPPSLLASGTAVPFQAGTPLTLWAPEVPGFSRFPGETIALSGAFACEGSLRPETGECVLAGNLQESADYCLHTKECAGFSHRPAPPSNSTNGTQASSGAVPMVSSFKGYSDAPNQVVFPTGVLYHKEQPSTAADSGTGSSSSLSAGAIAGIAVGAVAGVAAVAGCTWLLLQQRQRRQRSRVKGADEAATSNGKLATGDSWGSPGSLPRCSPGSAPPDSNSGSRRLSASAASGEPIPELVHHAAAHEAALMARGAISPQGSGQWDDSMLLPPHLREWVVDSSQVHYLKRPDGKLWQIGSGASSKVYRVEYRGELLAAKEVDLGGSQSLRETFVTEARMLHQLRHPNVVGFAGVTFHASRGVVLMELAEVGCSSAVFLLCCRDLHSALQLTINGGQKRLFAWERRGKRVALDVAKAINFIHQNNVVHMDIKSPNILLTASGTAKLADVGFSKTKHNSVLSSVSSVGTFAWCVGSLPGC</sequence>
<evidence type="ECO:0000256" key="4">
    <source>
        <dbReference type="ARBA" id="ARBA00022840"/>
    </source>
</evidence>
<dbReference type="Proteomes" id="UP001205105">
    <property type="component" value="Unassembled WGS sequence"/>
</dbReference>
<dbReference type="PROSITE" id="PS50011">
    <property type="entry name" value="PROTEIN_KINASE_DOM"/>
    <property type="match status" value="1"/>
</dbReference>
<feature type="binding site" evidence="5">
    <location>
        <position position="620"/>
    </location>
    <ligand>
        <name>ATP</name>
        <dbReference type="ChEBI" id="CHEBI:30616"/>
    </ligand>
</feature>
<protein>
    <recommendedName>
        <fullName evidence="8">Protein kinase domain-containing protein</fullName>
    </recommendedName>
</protein>
<feature type="compositionally biased region" description="Low complexity" evidence="6">
    <location>
        <begin position="521"/>
        <end position="535"/>
    </location>
</feature>
<dbReference type="InterPro" id="IPR017441">
    <property type="entry name" value="Protein_kinase_ATP_BS"/>
</dbReference>
<evidence type="ECO:0000313" key="9">
    <source>
        <dbReference type="EMBL" id="KAI7836730.1"/>
    </source>
</evidence>